<evidence type="ECO:0000313" key="2">
    <source>
        <dbReference type="EMBL" id="OCX74024.1"/>
    </source>
</evidence>
<feature type="compositionally biased region" description="Polar residues" evidence="1">
    <location>
        <begin position="33"/>
        <end position="48"/>
    </location>
</feature>
<dbReference type="EMBL" id="LWRY01000052">
    <property type="protein sequence ID" value="OCX74024.1"/>
    <property type="molecule type" value="Genomic_DNA"/>
</dbReference>
<feature type="region of interest" description="Disordered" evidence="1">
    <location>
        <begin position="29"/>
        <end position="48"/>
    </location>
</feature>
<evidence type="ECO:0000313" key="3">
    <source>
        <dbReference type="EMBL" id="OCX74828.1"/>
    </source>
</evidence>
<name>A0A1C2IDF3_ACITH</name>
<organism evidence="2 5">
    <name type="scientific">Acidithiobacillus thiooxidans</name>
    <name type="common">Thiobacillus thiooxidans</name>
    <dbReference type="NCBI Taxonomy" id="930"/>
    <lineage>
        <taxon>Bacteria</taxon>
        <taxon>Pseudomonadati</taxon>
        <taxon>Pseudomonadota</taxon>
        <taxon>Acidithiobacillia</taxon>
        <taxon>Acidithiobacillales</taxon>
        <taxon>Acidithiobacillaceae</taxon>
        <taxon>Acidithiobacillus</taxon>
    </lineage>
</organism>
<evidence type="ECO:0000313" key="4">
    <source>
        <dbReference type="Proteomes" id="UP000094893"/>
    </source>
</evidence>
<accession>A0A1C2IDF3</accession>
<dbReference type="Proteomes" id="UP000094893">
    <property type="component" value="Unassembled WGS sequence"/>
</dbReference>
<dbReference type="EMBL" id="LWSA01000057">
    <property type="protein sequence ID" value="OCX74828.1"/>
    <property type="molecule type" value="Genomic_DNA"/>
</dbReference>
<evidence type="ECO:0000256" key="1">
    <source>
        <dbReference type="SAM" id="MobiDB-lite"/>
    </source>
</evidence>
<evidence type="ECO:0000313" key="5">
    <source>
        <dbReference type="Proteomes" id="UP000095008"/>
    </source>
</evidence>
<dbReference type="AlphaFoldDB" id="A0A1C2IDF3"/>
<sequence length="67" mass="7436">MAVIEVDGRAWGLGRVSQDQRIVDDQLNHRQWRQSGQEPTDLSDGQNLGPQGFTLQEFVISGPMAAQ</sequence>
<dbReference type="Proteomes" id="UP000095008">
    <property type="component" value="Unassembled WGS sequence"/>
</dbReference>
<reference evidence="2 4" key="1">
    <citation type="journal article" date="2016" name="Int. J. Mol. Sci.">
        <title>Comparative genomics of the extreme acidophile Acidithiobacillus thiooxidans reveals intraspecific divergence and niche adaptation.</title>
        <authorList>
            <person name="Zhang X."/>
            <person name="Feng X."/>
            <person name="Tao J."/>
            <person name="Ma L."/>
            <person name="Xiao Y."/>
            <person name="Liang Y."/>
            <person name="Liu X."/>
            <person name="Yin H."/>
        </authorList>
    </citation>
    <scope>NUCLEOTIDE SEQUENCE [LARGE SCALE GENOMIC DNA]</scope>
    <source>
        <strain evidence="3 4">A02</strain>
        <strain evidence="2">DXS-W</strain>
    </source>
</reference>
<keyword evidence="5" id="KW-1185">Reference proteome</keyword>
<proteinExistence type="predicted"/>
<gene>
    <name evidence="2" type="ORF">A6M23_07045</name>
    <name evidence="3" type="ORF">A6P07_04920</name>
</gene>
<comment type="caution">
    <text evidence="2">The sequence shown here is derived from an EMBL/GenBank/DDBJ whole genome shotgun (WGS) entry which is preliminary data.</text>
</comment>
<protein>
    <submittedName>
        <fullName evidence="2">Uncharacterized protein</fullName>
    </submittedName>
</protein>